<gene>
    <name evidence="6" type="ordered locus">HMPREF0389_00362</name>
</gene>
<evidence type="ECO:0000256" key="4">
    <source>
        <dbReference type="ARBA" id="ARBA00022807"/>
    </source>
</evidence>
<dbReference type="PANTHER" id="PTHR47053">
    <property type="entry name" value="MUREIN DD-ENDOPEPTIDASE MEPH-RELATED"/>
    <property type="match status" value="1"/>
</dbReference>
<dbReference type="PROSITE" id="PS51935">
    <property type="entry name" value="NLPC_P60"/>
    <property type="match status" value="1"/>
</dbReference>
<evidence type="ECO:0000259" key="5">
    <source>
        <dbReference type="PROSITE" id="PS51935"/>
    </source>
</evidence>
<dbReference type="STRING" id="546269.HMPREF0389_00362"/>
<dbReference type="PANTHER" id="PTHR47053:SF1">
    <property type="entry name" value="MUREIN DD-ENDOPEPTIDASE MEPH-RELATED"/>
    <property type="match status" value="1"/>
</dbReference>
<dbReference type="GO" id="GO:0006508">
    <property type="term" value="P:proteolysis"/>
    <property type="evidence" value="ECO:0007669"/>
    <property type="project" value="UniProtKB-KW"/>
</dbReference>
<dbReference type="SUPFAM" id="SSF54001">
    <property type="entry name" value="Cysteine proteinases"/>
    <property type="match status" value="2"/>
</dbReference>
<accession>D6GS06</accession>
<dbReference type="eggNOG" id="COG0791">
    <property type="taxonomic scope" value="Bacteria"/>
</dbReference>
<dbReference type="Gene3D" id="2.30.30.40">
    <property type="entry name" value="SH3 Domains"/>
    <property type="match status" value="1"/>
</dbReference>
<dbReference type="Proteomes" id="UP000007468">
    <property type="component" value="Chromosome"/>
</dbReference>
<proteinExistence type="inferred from homology"/>
<dbReference type="KEGG" id="faa:HMPREF0389_00362"/>
<keyword evidence="3" id="KW-0378">Hydrolase</keyword>
<dbReference type="Gene3D" id="3.90.1720.10">
    <property type="entry name" value="endopeptidase domain like (from Nostoc punctiforme)"/>
    <property type="match status" value="1"/>
</dbReference>
<dbReference type="InterPro" id="IPR051202">
    <property type="entry name" value="Peptidase_C40"/>
</dbReference>
<evidence type="ECO:0000256" key="1">
    <source>
        <dbReference type="ARBA" id="ARBA00007074"/>
    </source>
</evidence>
<evidence type="ECO:0000313" key="7">
    <source>
        <dbReference type="Proteomes" id="UP000007468"/>
    </source>
</evidence>
<evidence type="ECO:0000313" key="6">
    <source>
        <dbReference type="EMBL" id="EFE28447.2"/>
    </source>
</evidence>
<organism evidence="6 7">
    <name type="scientific">Filifactor alocis (strain ATCC 35896 / CCUG 47790 / D40 B5)</name>
    <name type="common">Fusobacterium alocis</name>
    <dbReference type="NCBI Taxonomy" id="546269"/>
    <lineage>
        <taxon>Bacteria</taxon>
        <taxon>Bacillati</taxon>
        <taxon>Bacillota</taxon>
        <taxon>Clostridia</taxon>
        <taxon>Peptostreptococcales</taxon>
        <taxon>Filifactoraceae</taxon>
        <taxon>Filifactor</taxon>
    </lineage>
</organism>
<evidence type="ECO:0000256" key="2">
    <source>
        <dbReference type="ARBA" id="ARBA00022670"/>
    </source>
</evidence>
<keyword evidence="4" id="KW-0788">Thiol protease</keyword>
<keyword evidence="2" id="KW-0645">Protease</keyword>
<dbReference type="GO" id="GO:0008234">
    <property type="term" value="F:cysteine-type peptidase activity"/>
    <property type="evidence" value="ECO:0007669"/>
    <property type="project" value="UniProtKB-KW"/>
</dbReference>
<dbReference type="Pfam" id="PF00877">
    <property type="entry name" value="NLPC_P60"/>
    <property type="match status" value="2"/>
</dbReference>
<protein>
    <submittedName>
        <fullName evidence="6">NlpC/P60 family protein</fullName>
    </submittedName>
</protein>
<dbReference type="InterPro" id="IPR000064">
    <property type="entry name" value="NLP_P60_dom"/>
</dbReference>
<keyword evidence="7" id="KW-1185">Reference proteome</keyword>
<sequence>MISFADYQAIVNIDTLNVRAKKDSTSTVLCEVSANARLDVSIEGDKWLKAKVKNKEGYLFQEYVDLYEVTSFGEATFKHNFPMKDTTMNFYKGEVVPVYDYFNGYYLVKKKHQYFYIHDSVVSVDKKSDIAKPTVIKNGMSTKLKSARLEKEEIVKIKQNEVKTEHTEEELISILDNNQTESYVLNYDSNIIKSAKPLEIAKSEDNIDLFDGYEIDIENVEQTKKIKNKKDNKKEEIVPKNTSDFDKLKYSKLVSDNGLDKFVNQSDLLSYAVEELGKPYVYGANGPSTFDCSGFTSYVFKKSGISIPRTSYLQAEKGESVDKNKLKSGDLVFFDTRSLSKLETEVDDPIDGAVVVQESIETVVSHDLEDTNFDKEKKKRVTIKPSKVTHVGIYIGDGKFIHASSGQKKVVINELDSKYYSERYYGAKRYR</sequence>
<name>D6GS06_FILAD</name>
<dbReference type="InterPro" id="IPR038765">
    <property type="entry name" value="Papain-like_cys_pep_sf"/>
</dbReference>
<reference evidence="7" key="1">
    <citation type="submission" date="2010-12" db="EMBL/GenBank/DDBJ databases">
        <title>The genome sequence of Filifactor alocis strain ATCC 35896.</title>
        <authorList>
            <consortium name="The Broad Institute Genome Sequencing Platform"/>
            <person name="Ward D."/>
            <person name="Earl A."/>
            <person name="Feldgarden M."/>
            <person name="Young S.K."/>
            <person name="Gargeya S."/>
            <person name="Zeng Q."/>
            <person name="Alvarado L."/>
            <person name="Berlin A."/>
            <person name="Bochicchio J."/>
            <person name="Chapman S.B."/>
            <person name="Chen Z."/>
            <person name="Freedman E."/>
            <person name="Gellesch M."/>
            <person name="Goldberg J."/>
            <person name="Griggs A."/>
            <person name="Gujja S."/>
            <person name="Heilman E."/>
            <person name="Heiman D."/>
            <person name="Howarth C."/>
            <person name="Mehta T."/>
            <person name="Neiman D."/>
            <person name="Pearson M."/>
            <person name="Roberts A."/>
            <person name="Saif S."/>
            <person name="Shea T."/>
            <person name="Shenoy N."/>
            <person name="Sisk P."/>
            <person name="Stolte C."/>
            <person name="Sykes S."/>
            <person name="White J."/>
            <person name="Yandava C."/>
            <person name="Izard J."/>
            <person name="Blanton J.M."/>
            <person name="Baranova O.V."/>
            <person name="Tanner A.C."/>
            <person name="Dewhirst F.E."/>
            <person name="Haas B."/>
            <person name="Nusbaum C."/>
            <person name="Birren B."/>
        </authorList>
    </citation>
    <scope>NUCLEOTIDE SEQUENCE [LARGE SCALE GENOMIC DNA]</scope>
    <source>
        <strain evidence="7">ATCC 35896 / D40 B5</strain>
    </source>
</reference>
<dbReference type="EMBL" id="CP002390">
    <property type="protein sequence ID" value="EFE28447.2"/>
    <property type="molecule type" value="Genomic_DNA"/>
</dbReference>
<comment type="similarity">
    <text evidence="1">Belongs to the peptidase C40 family.</text>
</comment>
<feature type="domain" description="NlpC/P60" evidence="5">
    <location>
        <begin position="262"/>
        <end position="431"/>
    </location>
</feature>
<evidence type="ECO:0000256" key="3">
    <source>
        <dbReference type="ARBA" id="ARBA00022801"/>
    </source>
</evidence>
<dbReference type="AlphaFoldDB" id="D6GS06"/>
<dbReference type="HOGENOM" id="CLU_635768_0_0_9"/>